<dbReference type="AlphaFoldDB" id="A0A317EQN6"/>
<comment type="similarity">
    <text evidence="1">Belongs to the P-Pant transferase superfamily. Gsp/Sfp/HetI/AcpT family.</text>
</comment>
<dbReference type="PANTHER" id="PTHR12215:SF10">
    <property type="entry name" value="L-AMINOADIPATE-SEMIALDEHYDE DEHYDROGENASE-PHOSPHOPANTETHEINYL TRANSFERASE"/>
    <property type="match status" value="1"/>
</dbReference>
<gene>
    <name evidence="4" type="ORF">DHW03_05090</name>
</gene>
<dbReference type="InterPro" id="IPR008278">
    <property type="entry name" value="4-PPantetheinyl_Trfase_dom"/>
</dbReference>
<dbReference type="OrthoDB" id="9808281at2"/>
<evidence type="ECO:0000256" key="2">
    <source>
        <dbReference type="ARBA" id="ARBA00022679"/>
    </source>
</evidence>
<dbReference type="SUPFAM" id="SSF56214">
    <property type="entry name" value="4'-phosphopantetheinyl transferase"/>
    <property type="match status" value="2"/>
</dbReference>
<dbReference type="Gene3D" id="3.90.470.20">
    <property type="entry name" value="4'-phosphopantetheinyl transferase domain"/>
    <property type="match status" value="2"/>
</dbReference>
<protein>
    <recommendedName>
        <fullName evidence="3">4'-phosphopantetheinyl transferase domain-containing protein</fullName>
    </recommendedName>
</protein>
<sequence length="232" mass="26756">MEQASIDPINWKDFREEEDLNIKETHVFCVSIEAYFNKISNYKAVLNDEEIAKSERYSHHHSKITYITSRYFARKILSQFTNGGIPSEICFKSKKNKKPAVDGIEFNSSHSGNLLLFVINASEVGVDIELMNENFDFSPLFENCFNDIEISTINQSENKILTFYQLWTRKEALLKATGEGLVDDLSSIDCLSNSVLRNNAQYQIQSFILEENYIASLAMLSNSTVHVNYWRY</sequence>
<dbReference type="PANTHER" id="PTHR12215">
    <property type="entry name" value="PHOSPHOPANTETHEINE TRANSFERASE"/>
    <property type="match status" value="1"/>
</dbReference>
<accession>A0A317EQN6</accession>
<organism evidence="4 5">
    <name type="scientific">Pedobacter yonginense</name>
    <dbReference type="NCBI Taxonomy" id="651869"/>
    <lineage>
        <taxon>Bacteria</taxon>
        <taxon>Pseudomonadati</taxon>
        <taxon>Bacteroidota</taxon>
        <taxon>Sphingobacteriia</taxon>
        <taxon>Sphingobacteriales</taxon>
        <taxon>Sphingobacteriaceae</taxon>
        <taxon>Pedobacter</taxon>
    </lineage>
</organism>
<dbReference type="InterPro" id="IPR037143">
    <property type="entry name" value="4-PPantetheinyl_Trfase_dom_sf"/>
</dbReference>
<feature type="domain" description="4'-phosphopantetheinyl transferase" evidence="3">
    <location>
        <begin position="124"/>
        <end position="202"/>
    </location>
</feature>
<proteinExistence type="inferred from homology"/>
<dbReference type="GO" id="GO:0005829">
    <property type="term" value="C:cytosol"/>
    <property type="evidence" value="ECO:0007669"/>
    <property type="project" value="TreeGrafter"/>
</dbReference>
<dbReference type="GO" id="GO:0019878">
    <property type="term" value="P:lysine biosynthetic process via aminoadipic acid"/>
    <property type="evidence" value="ECO:0007669"/>
    <property type="project" value="TreeGrafter"/>
</dbReference>
<keyword evidence="5" id="KW-1185">Reference proteome</keyword>
<dbReference type="Pfam" id="PF01648">
    <property type="entry name" value="ACPS"/>
    <property type="match status" value="1"/>
</dbReference>
<dbReference type="GO" id="GO:0000287">
    <property type="term" value="F:magnesium ion binding"/>
    <property type="evidence" value="ECO:0007669"/>
    <property type="project" value="InterPro"/>
</dbReference>
<dbReference type="InterPro" id="IPR050559">
    <property type="entry name" value="P-Pant_transferase_sf"/>
</dbReference>
<comment type="caution">
    <text evidence="4">The sequence shown here is derived from an EMBL/GenBank/DDBJ whole genome shotgun (WGS) entry which is preliminary data.</text>
</comment>
<dbReference type="Proteomes" id="UP000245379">
    <property type="component" value="Unassembled WGS sequence"/>
</dbReference>
<dbReference type="EMBL" id="QGNZ01000001">
    <property type="protein sequence ID" value="PWS29200.1"/>
    <property type="molecule type" value="Genomic_DNA"/>
</dbReference>
<keyword evidence="2" id="KW-0808">Transferase</keyword>
<dbReference type="RefSeq" id="WP_109924629.1">
    <property type="nucleotide sequence ID" value="NZ_QGNZ01000001.1"/>
</dbReference>
<evidence type="ECO:0000259" key="3">
    <source>
        <dbReference type="Pfam" id="PF01648"/>
    </source>
</evidence>
<evidence type="ECO:0000313" key="5">
    <source>
        <dbReference type="Proteomes" id="UP000245379"/>
    </source>
</evidence>
<name>A0A317EQN6_9SPHI</name>
<dbReference type="GO" id="GO:0008897">
    <property type="term" value="F:holo-[acyl-carrier-protein] synthase activity"/>
    <property type="evidence" value="ECO:0007669"/>
    <property type="project" value="InterPro"/>
</dbReference>
<evidence type="ECO:0000313" key="4">
    <source>
        <dbReference type="EMBL" id="PWS29200.1"/>
    </source>
</evidence>
<reference evidence="4 5" key="1">
    <citation type="submission" date="2018-05" db="EMBL/GenBank/DDBJ databases">
        <title>Pedobacter paludis sp. nov., isolated from wetland soil.</title>
        <authorList>
            <person name="Zhang Y."/>
            <person name="Wang G."/>
        </authorList>
    </citation>
    <scope>NUCLEOTIDE SEQUENCE [LARGE SCALE GENOMIC DNA]</scope>
    <source>
        <strain evidence="4 5">KCTC22721</strain>
    </source>
</reference>
<evidence type="ECO:0000256" key="1">
    <source>
        <dbReference type="ARBA" id="ARBA00010990"/>
    </source>
</evidence>